<dbReference type="eggNOG" id="COG2770">
    <property type="taxonomic scope" value="Bacteria"/>
</dbReference>
<dbReference type="GO" id="GO:0000155">
    <property type="term" value="F:phosphorelay sensor kinase activity"/>
    <property type="evidence" value="ECO:0007669"/>
    <property type="project" value="InterPro"/>
</dbReference>
<name>D7BD54_ALLS1</name>
<feature type="transmembrane region" description="Helical" evidence="11">
    <location>
        <begin position="12"/>
        <end position="33"/>
    </location>
</feature>
<dbReference type="OrthoDB" id="9813151at2"/>
<keyword evidence="8 11" id="KW-1133">Transmembrane helix</keyword>
<dbReference type="InterPro" id="IPR003661">
    <property type="entry name" value="HisK_dim/P_dom"/>
</dbReference>
<dbReference type="GO" id="GO:0005886">
    <property type="term" value="C:plasma membrane"/>
    <property type="evidence" value="ECO:0007669"/>
    <property type="project" value="TreeGrafter"/>
</dbReference>
<dbReference type="STRING" id="526227.Mesil_1067"/>
<evidence type="ECO:0000313" key="14">
    <source>
        <dbReference type="EMBL" id="ADH62972.1"/>
    </source>
</evidence>
<dbReference type="RefSeq" id="WP_013157553.1">
    <property type="nucleotide sequence ID" value="NC_014212.1"/>
</dbReference>
<gene>
    <name evidence="14" type="ordered locus">Mesil_1067</name>
</gene>
<dbReference type="PANTHER" id="PTHR45436:SF5">
    <property type="entry name" value="SENSOR HISTIDINE KINASE TRCS"/>
    <property type="match status" value="1"/>
</dbReference>
<dbReference type="InterPro" id="IPR005467">
    <property type="entry name" value="His_kinase_dom"/>
</dbReference>
<evidence type="ECO:0000256" key="6">
    <source>
        <dbReference type="ARBA" id="ARBA00022692"/>
    </source>
</evidence>
<feature type="transmembrane region" description="Helical" evidence="11">
    <location>
        <begin position="125"/>
        <end position="145"/>
    </location>
</feature>
<dbReference type="Gene3D" id="3.30.565.10">
    <property type="entry name" value="Histidine kinase-like ATPase, C-terminal domain"/>
    <property type="match status" value="1"/>
</dbReference>
<dbReference type="InterPro" id="IPR036890">
    <property type="entry name" value="HATPase_C_sf"/>
</dbReference>
<evidence type="ECO:0000256" key="7">
    <source>
        <dbReference type="ARBA" id="ARBA00022777"/>
    </source>
</evidence>
<accession>D7BD54</accession>
<dbReference type="PROSITE" id="PS50109">
    <property type="entry name" value="HIS_KIN"/>
    <property type="match status" value="1"/>
</dbReference>
<comment type="catalytic activity">
    <reaction evidence="1">
        <text>ATP + protein L-histidine = ADP + protein N-phospho-L-histidine.</text>
        <dbReference type="EC" id="2.7.13.3"/>
    </reaction>
</comment>
<dbReference type="PANTHER" id="PTHR45436">
    <property type="entry name" value="SENSOR HISTIDINE KINASE YKOH"/>
    <property type="match status" value="1"/>
</dbReference>
<dbReference type="HOGENOM" id="CLU_000445_89_3_0"/>
<dbReference type="CDD" id="cd00082">
    <property type="entry name" value="HisKA"/>
    <property type="match status" value="1"/>
</dbReference>
<keyword evidence="10 11" id="KW-0472">Membrane</keyword>
<dbReference type="InterPro" id="IPR050428">
    <property type="entry name" value="TCS_sensor_his_kinase"/>
</dbReference>
<dbReference type="SUPFAM" id="SSF55874">
    <property type="entry name" value="ATPase domain of HSP90 chaperone/DNA topoisomerase II/histidine kinase"/>
    <property type="match status" value="1"/>
</dbReference>
<dbReference type="InterPro" id="IPR004358">
    <property type="entry name" value="Sig_transdc_His_kin-like_C"/>
</dbReference>
<keyword evidence="6 11" id="KW-0812">Transmembrane</keyword>
<dbReference type="KEGG" id="msv:Mesil_1067"/>
<dbReference type="Proteomes" id="UP000001916">
    <property type="component" value="Chromosome"/>
</dbReference>
<dbReference type="eggNOG" id="COG5002">
    <property type="taxonomic scope" value="Bacteria"/>
</dbReference>
<dbReference type="SUPFAM" id="SSF47384">
    <property type="entry name" value="Homodimeric domain of signal transducing histidine kinase"/>
    <property type="match status" value="1"/>
</dbReference>
<evidence type="ECO:0000256" key="2">
    <source>
        <dbReference type="ARBA" id="ARBA00004370"/>
    </source>
</evidence>
<dbReference type="Pfam" id="PF00672">
    <property type="entry name" value="HAMP"/>
    <property type="match status" value="1"/>
</dbReference>
<dbReference type="PROSITE" id="PS50885">
    <property type="entry name" value="HAMP"/>
    <property type="match status" value="1"/>
</dbReference>
<dbReference type="FunFam" id="3.30.565.10:FF:000006">
    <property type="entry name" value="Sensor histidine kinase WalK"/>
    <property type="match status" value="1"/>
</dbReference>
<evidence type="ECO:0000256" key="1">
    <source>
        <dbReference type="ARBA" id="ARBA00000085"/>
    </source>
</evidence>
<proteinExistence type="predicted"/>
<evidence type="ECO:0000256" key="10">
    <source>
        <dbReference type="ARBA" id="ARBA00023136"/>
    </source>
</evidence>
<comment type="subcellular location">
    <subcellularLocation>
        <location evidence="2">Membrane</location>
    </subcellularLocation>
</comment>
<evidence type="ECO:0000256" key="9">
    <source>
        <dbReference type="ARBA" id="ARBA00023012"/>
    </source>
</evidence>
<dbReference type="SMART" id="SM00388">
    <property type="entry name" value="HisKA"/>
    <property type="match status" value="1"/>
</dbReference>
<evidence type="ECO:0000256" key="4">
    <source>
        <dbReference type="ARBA" id="ARBA00022553"/>
    </source>
</evidence>
<sequence length="425" mass="46588">MKWFNRIEVRLIGLIVLVVVATNLITLGINVYSTQRNIRELPRELRDVLQAERGEGAALPWLVSKRINGLLHSGTEVVVRLETAANGSQDRVFWLRVPGSDPQPIRIALMPPSPRPDFRTRLQQSLLIATLASSVLGILLALIFARRLARPIEAVSVAATRLASGDLSARIPAPKGNDETALLARNFNRMAESLEKLETERKAMIADIAHELRTPLTIMQGRLEAIQDGVASLEMREIDRLHHQTRLLSRLVEDLRTLSLADAGRLTLERRPLDLCAVVQHTVAGFQGQAQDKGIKLQLRLPSPPLEVEADPDRLTQIISNLLHNAVAHTPAGGTITVEVEARGKEVAVRVSDTGPGIPEEALPRVFDRFFRAEASRSRQSGGSGLGLAIVKALVELHGGMVEAKNRSSGGAEFRFLLPKLETQG</sequence>
<keyword evidence="7 14" id="KW-0418">Kinase</keyword>
<reference evidence="14 15" key="1">
    <citation type="journal article" date="2010" name="Stand. Genomic Sci.">
        <title>Complete genome sequence of Meiothermus silvanus type strain (VI-R2).</title>
        <authorList>
            <person name="Sikorski J."/>
            <person name="Tindall B.J."/>
            <person name="Lowry S."/>
            <person name="Lucas S."/>
            <person name="Nolan M."/>
            <person name="Copeland A."/>
            <person name="Glavina Del Rio T."/>
            <person name="Tice H."/>
            <person name="Cheng J.F."/>
            <person name="Han C."/>
            <person name="Pitluck S."/>
            <person name="Liolios K."/>
            <person name="Ivanova N."/>
            <person name="Mavromatis K."/>
            <person name="Mikhailova N."/>
            <person name="Pati A."/>
            <person name="Goodwin L."/>
            <person name="Chen A."/>
            <person name="Palaniappan K."/>
            <person name="Land M."/>
            <person name="Hauser L."/>
            <person name="Chang Y.J."/>
            <person name="Jeffries C.D."/>
            <person name="Rohde M."/>
            <person name="Goker M."/>
            <person name="Woyke T."/>
            <person name="Bristow J."/>
            <person name="Eisen J.A."/>
            <person name="Markowitz V."/>
            <person name="Hugenholtz P."/>
            <person name="Kyrpides N.C."/>
            <person name="Klenk H.P."/>
            <person name="Lapidus A."/>
        </authorList>
    </citation>
    <scope>NUCLEOTIDE SEQUENCE [LARGE SCALE GENOMIC DNA]</scope>
    <source>
        <strain evidence="15">ATCC 700542 / DSM 9946 / VI-R2</strain>
    </source>
</reference>
<dbReference type="PRINTS" id="PR00344">
    <property type="entry name" value="BCTRLSENSOR"/>
</dbReference>
<evidence type="ECO:0000313" key="15">
    <source>
        <dbReference type="Proteomes" id="UP000001916"/>
    </source>
</evidence>
<dbReference type="InterPro" id="IPR003660">
    <property type="entry name" value="HAMP_dom"/>
</dbReference>
<dbReference type="EMBL" id="CP002042">
    <property type="protein sequence ID" value="ADH62972.1"/>
    <property type="molecule type" value="Genomic_DNA"/>
</dbReference>
<keyword evidence="9" id="KW-0902">Two-component regulatory system</keyword>
<dbReference type="SMART" id="SM00387">
    <property type="entry name" value="HATPase_c"/>
    <property type="match status" value="1"/>
</dbReference>
<dbReference type="Gene3D" id="6.10.340.10">
    <property type="match status" value="1"/>
</dbReference>
<dbReference type="SMART" id="SM00304">
    <property type="entry name" value="HAMP"/>
    <property type="match status" value="1"/>
</dbReference>
<dbReference type="CDD" id="cd06225">
    <property type="entry name" value="HAMP"/>
    <property type="match status" value="1"/>
</dbReference>
<dbReference type="AlphaFoldDB" id="D7BD54"/>
<dbReference type="EC" id="2.7.13.3" evidence="3"/>
<dbReference type="SUPFAM" id="SSF158472">
    <property type="entry name" value="HAMP domain-like"/>
    <property type="match status" value="1"/>
</dbReference>
<evidence type="ECO:0000256" key="3">
    <source>
        <dbReference type="ARBA" id="ARBA00012438"/>
    </source>
</evidence>
<evidence type="ECO:0000256" key="11">
    <source>
        <dbReference type="SAM" id="Phobius"/>
    </source>
</evidence>
<keyword evidence="15" id="KW-1185">Reference proteome</keyword>
<feature type="domain" description="HAMP" evidence="13">
    <location>
        <begin position="146"/>
        <end position="199"/>
    </location>
</feature>
<dbReference type="InterPro" id="IPR003594">
    <property type="entry name" value="HATPase_dom"/>
</dbReference>
<dbReference type="InterPro" id="IPR036097">
    <property type="entry name" value="HisK_dim/P_sf"/>
</dbReference>
<keyword evidence="5 14" id="KW-0808">Transferase</keyword>
<dbReference type="Pfam" id="PF00512">
    <property type="entry name" value="HisKA"/>
    <property type="match status" value="1"/>
</dbReference>
<evidence type="ECO:0000256" key="8">
    <source>
        <dbReference type="ARBA" id="ARBA00022989"/>
    </source>
</evidence>
<evidence type="ECO:0000259" key="12">
    <source>
        <dbReference type="PROSITE" id="PS50109"/>
    </source>
</evidence>
<dbReference type="Pfam" id="PF02518">
    <property type="entry name" value="HATPase_c"/>
    <property type="match status" value="1"/>
</dbReference>
<dbReference type="Gene3D" id="1.10.287.130">
    <property type="match status" value="1"/>
</dbReference>
<evidence type="ECO:0000259" key="13">
    <source>
        <dbReference type="PROSITE" id="PS50885"/>
    </source>
</evidence>
<protein>
    <recommendedName>
        <fullName evidence="3">histidine kinase</fullName>
        <ecNumber evidence="3">2.7.13.3</ecNumber>
    </recommendedName>
</protein>
<organism evidence="14 15">
    <name type="scientific">Allomeiothermus silvanus (strain ATCC 700542 / DSM 9946 / NBRC 106475 / NCIMB 13440 / VI-R2)</name>
    <name type="common">Thermus silvanus</name>
    <dbReference type="NCBI Taxonomy" id="526227"/>
    <lineage>
        <taxon>Bacteria</taxon>
        <taxon>Thermotogati</taxon>
        <taxon>Deinococcota</taxon>
        <taxon>Deinococci</taxon>
        <taxon>Thermales</taxon>
        <taxon>Thermaceae</taxon>
        <taxon>Allomeiothermus</taxon>
    </lineage>
</organism>
<feature type="domain" description="Histidine kinase" evidence="12">
    <location>
        <begin position="207"/>
        <end position="422"/>
    </location>
</feature>
<dbReference type="CDD" id="cd00075">
    <property type="entry name" value="HATPase"/>
    <property type="match status" value="1"/>
</dbReference>
<evidence type="ECO:0000256" key="5">
    <source>
        <dbReference type="ARBA" id="ARBA00022679"/>
    </source>
</evidence>
<keyword evidence="4" id="KW-0597">Phosphoprotein</keyword>